<organism evidence="2 3">
    <name type="scientific">Champsocephalus esox</name>
    <name type="common">pike icefish</name>
    <dbReference type="NCBI Taxonomy" id="159716"/>
    <lineage>
        <taxon>Eukaryota</taxon>
        <taxon>Metazoa</taxon>
        <taxon>Chordata</taxon>
        <taxon>Craniata</taxon>
        <taxon>Vertebrata</taxon>
        <taxon>Euteleostomi</taxon>
        <taxon>Actinopterygii</taxon>
        <taxon>Neopterygii</taxon>
        <taxon>Teleostei</taxon>
        <taxon>Neoteleostei</taxon>
        <taxon>Acanthomorphata</taxon>
        <taxon>Eupercaria</taxon>
        <taxon>Perciformes</taxon>
        <taxon>Notothenioidei</taxon>
        <taxon>Channichthyidae</taxon>
        <taxon>Champsocephalus</taxon>
    </lineage>
</organism>
<proteinExistence type="predicted"/>
<accession>A0AAN8H255</accession>
<protein>
    <submittedName>
        <fullName evidence="2">Uncharacterized protein</fullName>
    </submittedName>
</protein>
<evidence type="ECO:0000313" key="3">
    <source>
        <dbReference type="Proteomes" id="UP001335648"/>
    </source>
</evidence>
<sequence length="75" mass="8627">MEKGRAFPCSTTWKSSRGPPSSLCRRSSTRRPTRVPVGCSSQTRYWIVLDVDSEERASEQKTQNQKQSRQHDDVK</sequence>
<gene>
    <name evidence="2" type="ORF">CesoFtcFv8_009746</name>
</gene>
<keyword evidence="3" id="KW-1185">Reference proteome</keyword>
<comment type="caution">
    <text evidence="2">The sequence shown here is derived from an EMBL/GenBank/DDBJ whole genome shotgun (WGS) entry which is preliminary data.</text>
</comment>
<feature type="compositionally biased region" description="Polar residues" evidence="1">
    <location>
        <begin position="9"/>
        <end position="19"/>
    </location>
</feature>
<dbReference type="Proteomes" id="UP001335648">
    <property type="component" value="Unassembled WGS sequence"/>
</dbReference>
<feature type="region of interest" description="Disordered" evidence="1">
    <location>
        <begin position="1"/>
        <end position="37"/>
    </location>
</feature>
<name>A0AAN8H255_9TELE</name>
<evidence type="ECO:0000256" key="1">
    <source>
        <dbReference type="SAM" id="MobiDB-lite"/>
    </source>
</evidence>
<dbReference type="EMBL" id="JAULUE010002053">
    <property type="protein sequence ID" value="KAK5896604.1"/>
    <property type="molecule type" value="Genomic_DNA"/>
</dbReference>
<feature type="region of interest" description="Disordered" evidence="1">
    <location>
        <begin position="54"/>
        <end position="75"/>
    </location>
</feature>
<reference evidence="2 3" key="1">
    <citation type="journal article" date="2023" name="Mol. Biol. Evol.">
        <title>Genomics of Secondarily Temperate Adaptation in the Only Non-Antarctic Icefish.</title>
        <authorList>
            <person name="Rivera-Colon A.G."/>
            <person name="Rayamajhi N."/>
            <person name="Minhas B.F."/>
            <person name="Madrigal G."/>
            <person name="Bilyk K.T."/>
            <person name="Yoon V."/>
            <person name="Hune M."/>
            <person name="Gregory S."/>
            <person name="Cheng C.H.C."/>
            <person name="Catchen J.M."/>
        </authorList>
    </citation>
    <scope>NUCLEOTIDE SEQUENCE [LARGE SCALE GENOMIC DNA]</scope>
    <source>
        <strain evidence="2">JC2023a</strain>
    </source>
</reference>
<evidence type="ECO:0000313" key="2">
    <source>
        <dbReference type="EMBL" id="KAK5896604.1"/>
    </source>
</evidence>
<dbReference type="AlphaFoldDB" id="A0AAN8H255"/>